<dbReference type="GeneID" id="25728136"/>
<name>A0A0D2M064_9CHLO</name>
<proteinExistence type="predicted"/>
<reference evidence="1 2" key="1">
    <citation type="journal article" date="2013" name="BMC Genomics">
        <title>Reconstruction of the lipid metabolism for the microalga Monoraphidium neglectum from its genome sequence reveals characteristics suitable for biofuel production.</title>
        <authorList>
            <person name="Bogen C."/>
            <person name="Al-Dilaimi A."/>
            <person name="Albersmeier A."/>
            <person name="Wichmann J."/>
            <person name="Grundmann M."/>
            <person name="Rupp O."/>
            <person name="Lauersen K.J."/>
            <person name="Blifernez-Klassen O."/>
            <person name="Kalinowski J."/>
            <person name="Goesmann A."/>
            <person name="Mussgnug J.H."/>
            <person name="Kruse O."/>
        </authorList>
    </citation>
    <scope>NUCLEOTIDE SEQUENCE [LARGE SCALE GENOMIC DNA]</scope>
    <source>
        <strain evidence="1 2">SAG 48.87</strain>
    </source>
</reference>
<organism evidence="1 2">
    <name type="scientific">Monoraphidium neglectum</name>
    <dbReference type="NCBI Taxonomy" id="145388"/>
    <lineage>
        <taxon>Eukaryota</taxon>
        <taxon>Viridiplantae</taxon>
        <taxon>Chlorophyta</taxon>
        <taxon>core chlorophytes</taxon>
        <taxon>Chlorophyceae</taxon>
        <taxon>CS clade</taxon>
        <taxon>Sphaeropleales</taxon>
        <taxon>Selenastraceae</taxon>
        <taxon>Monoraphidium</taxon>
    </lineage>
</organism>
<evidence type="ECO:0000313" key="2">
    <source>
        <dbReference type="Proteomes" id="UP000054498"/>
    </source>
</evidence>
<dbReference type="AlphaFoldDB" id="A0A0D2M064"/>
<dbReference type="Proteomes" id="UP000054498">
    <property type="component" value="Unassembled WGS sequence"/>
</dbReference>
<sequence length="85" mass="9637">MLPAVKVPKELLQVRPTVLEEYVRHRLLQFMTGLSLRLRVLSPGANLELLDRAAAEALQGLPPPDYGHVPVELMELQLVFRHDCQ</sequence>
<dbReference type="EMBL" id="KK102735">
    <property type="protein sequence ID" value="KIY97039.1"/>
    <property type="molecule type" value="Genomic_DNA"/>
</dbReference>
<evidence type="ECO:0000313" key="1">
    <source>
        <dbReference type="EMBL" id="KIY97039.1"/>
    </source>
</evidence>
<protein>
    <submittedName>
        <fullName evidence="1">Uncharacterized protein</fullName>
    </submittedName>
</protein>
<accession>A0A0D2M064</accession>
<dbReference type="KEGG" id="mng:MNEG_10925"/>
<gene>
    <name evidence="1" type="ORF">MNEG_10925</name>
</gene>
<dbReference type="RefSeq" id="XP_013896059.1">
    <property type="nucleotide sequence ID" value="XM_014040605.1"/>
</dbReference>
<dbReference type="STRING" id="145388.A0A0D2M064"/>
<keyword evidence="2" id="KW-1185">Reference proteome</keyword>